<accession>A0A2G5UNB3</accession>
<dbReference type="AlphaFoldDB" id="A0A2G5UNB3"/>
<name>A0A2G5UNB3_9PELO</name>
<sequence>MNAVNISATCEHCGGKFLKGLLPEVLELNGNITFGRKREQENGIDANWLANSHPVFFPNGAAGWHEGLRSVGNVERAVTLQEYMTYISMERENAEFNPIHHGKLLSMQLYLSSWAVFEQSQLDKYRNDQERIRADTRKEMFGIGEIPDTRIILPSSHEGSYRYMTEQFLDSLAIMTKFGKPDFFITFVCNRHWSEIADRSGSADYRPDLIARYSKTQVDRMLNEYILKDKPFGKVEAYVLVYEWQRRGSPHIHVLLTMKEESKPKTSADINRVISVKDLRESDENHEKKAANMEHRYESELHGQSGVRCPLSVVRPFLAVRCPCPLSVEKISVRCPVSVVRRNCRCPSVYQKNLS</sequence>
<dbReference type="OrthoDB" id="10039910at2759"/>
<dbReference type="InterPro" id="IPR025476">
    <property type="entry name" value="Helitron_helicase-like"/>
</dbReference>
<keyword evidence="3" id="KW-1185">Reference proteome</keyword>
<reference evidence="3" key="1">
    <citation type="submission" date="2017-10" db="EMBL/GenBank/DDBJ databases">
        <title>Rapid genome shrinkage in a self-fertile nematode reveals novel sperm competition proteins.</title>
        <authorList>
            <person name="Yin D."/>
            <person name="Schwarz E.M."/>
            <person name="Thomas C.G."/>
            <person name="Felde R.L."/>
            <person name="Korf I.F."/>
            <person name="Cutter A.D."/>
            <person name="Schartner C.M."/>
            <person name="Ralston E.J."/>
            <person name="Meyer B.J."/>
            <person name="Haag E.S."/>
        </authorList>
    </citation>
    <scope>NUCLEOTIDE SEQUENCE [LARGE SCALE GENOMIC DNA]</scope>
    <source>
        <strain evidence="3">JU1422</strain>
    </source>
</reference>
<comment type="caution">
    <text evidence="2">The sequence shown here is derived from an EMBL/GenBank/DDBJ whole genome shotgun (WGS) entry which is preliminary data.</text>
</comment>
<dbReference type="PANTHER" id="PTHR45786:SF74">
    <property type="entry name" value="ATP-DEPENDENT DNA HELICASE"/>
    <property type="match status" value="1"/>
</dbReference>
<proteinExistence type="predicted"/>
<dbReference type="Proteomes" id="UP000230233">
    <property type="component" value="Chromosome III"/>
</dbReference>
<organism evidence="2 3">
    <name type="scientific">Caenorhabditis nigoni</name>
    <dbReference type="NCBI Taxonomy" id="1611254"/>
    <lineage>
        <taxon>Eukaryota</taxon>
        <taxon>Metazoa</taxon>
        <taxon>Ecdysozoa</taxon>
        <taxon>Nematoda</taxon>
        <taxon>Chromadorea</taxon>
        <taxon>Rhabditida</taxon>
        <taxon>Rhabditina</taxon>
        <taxon>Rhabditomorpha</taxon>
        <taxon>Rhabditoidea</taxon>
        <taxon>Rhabditidae</taxon>
        <taxon>Peloderinae</taxon>
        <taxon>Caenorhabditis</taxon>
    </lineage>
</organism>
<dbReference type="STRING" id="1611254.A0A2G5UNB3"/>
<gene>
    <name evidence="2" type="primary">Cnig_chr_III.g8599</name>
    <name evidence="2" type="ORF">B9Z55_008599</name>
</gene>
<evidence type="ECO:0000259" key="1">
    <source>
        <dbReference type="Pfam" id="PF14214"/>
    </source>
</evidence>
<protein>
    <recommendedName>
        <fullName evidence="1">Helitron helicase-like domain-containing protein</fullName>
    </recommendedName>
</protein>
<evidence type="ECO:0000313" key="3">
    <source>
        <dbReference type="Proteomes" id="UP000230233"/>
    </source>
</evidence>
<dbReference type="EMBL" id="PDUG01000003">
    <property type="protein sequence ID" value="PIC41054.1"/>
    <property type="molecule type" value="Genomic_DNA"/>
</dbReference>
<dbReference type="PANTHER" id="PTHR45786">
    <property type="entry name" value="DNA BINDING PROTEIN-LIKE"/>
    <property type="match status" value="1"/>
</dbReference>
<feature type="domain" description="Helitron helicase-like" evidence="1">
    <location>
        <begin position="87"/>
        <end position="256"/>
    </location>
</feature>
<evidence type="ECO:0000313" key="2">
    <source>
        <dbReference type="EMBL" id="PIC41054.1"/>
    </source>
</evidence>
<dbReference type="Pfam" id="PF14214">
    <property type="entry name" value="Helitron_like_N"/>
    <property type="match status" value="1"/>
</dbReference>